<dbReference type="SUPFAM" id="SSF46689">
    <property type="entry name" value="Homeodomain-like"/>
    <property type="match status" value="1"/>
</dbReference>
<proteinExistence type="predicted"/>
<protein>
    <submittedName>
        <fullName evidence="1">TetR family transcriptional regulator</fullName>
    </submittedName>
</protein>
<gene>
    <name evidence="1" type="ORF">CLV52_1232</name>
</gene>
<dbReference type="OrthoDB" id="5177743at2"/>
<dbReference type="RefSeq" id="WP_133765359.1">
    <property type="nucleotide sequence ID" value="NZ_BAAARP010000001.1"/>
</dbReference>
<comment type="caution">
    <text evidence="1">The sequence shown here is derived from an EMBL/GenBank/DDBJ whole genome shotgun (WGS) entry which is preliminary data.</text>
</comment>
<dbReference type="SUPFAM" id="SSF48498">
    <property type="entry name" value="Tetracyclin repressor-like, C-terminal domain"/>
    <property type="match status" value="1"/>
</dbReference>
<dbReference type="AlphaFoldDB" id="A0A4R7FSA9"/>
<dbReference type="InterPro" id="IPR036271">
    <property type="entry name" value="Tet_transcr_reg_TetR-rel_C_sf"/>
</dbReference>
<keyword evidence="2" id="KW-1185">Reference proteome</keyword>
<name>A0A4R7FSA9_9MICO</name>
<dbReference type="Proteomes" id="UP000295344">
    <property type="component" value="Unassembled WGS sequence"/>
</dbReference>
<dbReference type="EMBL" id="SOAM01000001">
    <property type="protein sequence ID" value="TDS80666.1"/>
    <property type="molecule type" value="Genomic_DNA"/>
</dbReference>
<dbReference type="InterPro" id="IPR009057">
    <property type="entry name" value="Homeodomain-like_sf"/>
</dbReference>
<organism evidence="1 2">
    <name type="scientific">Amnibacterium kyonggiense</name>
    <dbReference type="NCBI Taxonomy" id="595671"/>
    <lineage>
        <taxon>Bacteria</taxon>
        <taxon>Bacillati</taxon>
        <taxon>Actinomycetota</taxon>
        <taxon>Actinomycetes</taxon>
        <taxon>Micrococcales</taxon>
        <taxon>Microbacteriaceae</taxon>
        <taxon>Amnibacterium</taxon>
    </lineage>
</organism>
<sequence>MSDAVDTTPPSGRLRLLERVADHVLAHGATDLSLSELARAVGSSNRMLLYHFGSKEAALGQAILVAFTRFPHLHGALVRLAEDGGPLRDRLLRAWRDIAHEENLPFLALFFQSFGVALYHPERNTELLDSMGGEWVEAVRTVLEREGADEPLVTATELVAVLRGLQFALLSGTDRAVLDAAFAAYVVRMPLPAGA</sequence>
<accession>A0A4R7FSA9</accession>
<evidence type="ECO:0000313" key="1">
    <source>
        <dbReference type="EMBL" id="TDS80666.1"/>
    </source>
</evidence>
<evidence type="ECO:0000313" key="2">
    <source>
        <dbReference type="Proteomes" id="UP000295344"/>
    </source>
</evidence>
<dbReference type="Gene3D" id="1.10.357.10">
    <property type="entry name" value="Tetracycline Repressor, domain 2"/>
    <property type="match status" value="1"/>
</dbReference>
<reference evidence="1 2" key="1">
    <citation type="submission" date="2019-03" db="EMBL/GenBank/DDBJ databases">
        <title>Genomic Encyclopedia of Archaeal and Bacterial Type Strains, Phase II (KMG-II): from individual species to whole genera.</title>
        <authorList>
            <person name="Goeker M."/>
        </authorList>
    </citation>
    <scope>NUCLEOTIDE SEQUENCE [LARGE SCALE GENOMIC DNA]</scope>
    <source>
        <strain evidence="1 2">DSM 24782</strain>
    </source>
</reference>